<protein>
    <submittedName>
        <fullName evidence="1">Zf-DHHC-domain-containing protein</fullName>
    </submittedName>
</protein>
<comment type="caution">
    <text evidence="1">The sequence shown here is derived from an EMBL/GenBank/DDBJ whole genome shotgun (WGS) entry which is preliminary data.</text>
</comment>
<reference evidence="1" key="1">
    <citation type="submission" date="2019-10" db="EMBL/GenBank/DDBJ databases">
        <authorList>
            <consortium name="DOE Joint Genome Institute"/>
            <person name="Kuo A."/>
            <person name="Miyauchi S."/>
            <person name="Kiss E."/>
            <person name="Drula E."/>
            <person name="Kohler A."/>
            <person name="Sanchez-Garcia M."/>
            <person name="Andreopoulos B."/>
            <person name="Barry K.W."/>
            <person name="Bonito G."/>
            <person name="Buee M."/>
            <person name="Carver A."/>
            <person name="Chen C."/>
            <person name="Cichocki N."/>
            <person name="Clum A."/>
            <person name="Culley D."/>
            <person name="Crous P.W."/>
            <person name="Fauchery L."/>
            <person name="Girlanda M."/>
            <person name="Hayes R."/>
            <person name="Keri Z."/>
            <person name="Labutti K."/>
            <person name="Lipzen A."/>
            <person name="Lombard V."/>
            <person name="Magnuson J."/>
            <person name="Maillard F."/>
            <person name="Morin E."/>
            <person name="Murat C."/>
            <person name="Nolan M."/>
            <person name="Ohm R."/>
            <person name="Pangilinan J."/>
            <person name="Pereira M."/>
            <person name="Perotto S."/>
            <person name="Peter M."/>
            <person name="Riley R."/>
            <person name="Sitrit Y."/>
            <person name="Stielow B."/>
            <person name="Szollosi G."/>
            <person name="Zifcakova L."/>
            <person name="Stursova M."/>
            <person name="Spatafora J.W."/>
            <person name="Tedersoo L."/>
            <person name="Vaario L.-M."/>
            <person name="Yamada A."/>
            <person name="Yan M."/>
            <person name="Wang P."/>
            <person name="Xu J."/>
            <person name="Bruns T."/>
            <person name="Baldrian P."/>
            <person name="Vilgalys R."/>
            <person name="Henrissat B."/>
            <person name="Grigoriev I.V."/>
            <person name="Hibbett D."/>
            <person name="Nagy L.G."/>
            <person name="Martin F.M."/>
        </authorList>
    </citation>
    <scope>NUCLEOTIDE SEQUENCE</scope>
    <source>
        <strain evidence="1">P2</strain>
    </source>
</reference>
<name>A0ACB6Z8R4_THEGA</name>
<dbReference type="EMBL" id="MU118078">
    <property type="protein sequence ID" value="KAF9645795.1"/>
    <property type="molecule type" value="Genomic_DNA"/>
</dbReference>
<sequence length="317" mass="36162">MILMLLAPHPSWLIIVIRHHLLTLKSYGWLATHLLISYTLMFLACTSLIVCLARDPGPVSSPEDAQDDNEETSFTEALMASGADDFNSPGKWCKKCWATKPERTHHCSICRRCVLKMDHHCQWMANKCIGHRTYPAFVHFLTCTVLMAMYMGGVAISGFYYAFTNPTSIDETTPLHELGIGFVGLIITAVVGSFLGYHLYLISINRTTLEDLSPFLLLRLIPNLMNPHDPFPTSEHRLSFNQRRVVKRTHRQIQLYNVGWRKNWGQVFGWERRRGWVYRLLLGGAGKGDGRAFPRNPRSEEMLVKLADDLRNADKDS</sequence>
<reference evidence="1" key="2">
    <citation type="journal article" date="2020" name="Nat. Commun.">
        <title>Large-scale genome sequencing of mycorrhizal fungi provides insights into the early evolution of symbiotic traits.</title>
        <authorList>
            <person name="Miyauchi S."/>
            <person name="Kiss E."/>
            <person name="Kuo A."/>
            <person name="Drula E."/>
            <person name="Kohler A."/>
            <person name="Sanchez-Garcia M."/>
            <person name="Morin E."/>
            <person name="Andreopoulos B."/>
            <person name="Barry K.W."/>
            <person name="Bonito G."/>
            <person name="Buee M."/>
            <person name="Carver A."/>
            <person name="Chen C."/>
            <person name="Cichocki N."/>
            <person name="Clum A."/>
            <person name="Culley D."/>
            <person name="Crous P.W."/>
            <person name="Fauchery L."/>
            <person name="Girlanda M."/>
            <person name="Hayes R.D."/>
            <person name="Keri Z."/>
            <person name="LaButti K."/>
            <person name="Lipzen A."/>
            <person name="Lombard V."/>
            <person name="Magnuson J."/>
            <person name="Maillard F."/>
            <person name="Murat C."/>
            <person name="Nolan M."/>
            <person name="Ohm R.A."/>
            <person name="Pangilinan J."/>
            <person name="Pereira M.F."/>
            <person name="Perotto S."/>
            <person name="Peter M."/>
            <person name="Pfister S."/>
            <person name="Riley R."/>
            <person name="Sitrit Y."/>
            <person name="Stielow J.B."/>
            <person name="Szollosi G."/>
            <person name="Zifcakova L."/>
            <person name="Stursova M."/>
            <person name="Spatafora J.W."/>
            <person name="Tedersoo L."/>
            <person name="Vaario L.M."/>
            <person name="Yamada A."/>
            <person name="Yan M."/>
            <person name="Wang P."/>
            <person name="Xu J."/>
            <person name="Bruns T."/>
            <person name="Baldrian P."/>
            <person name="Vilgalys R."/>
            <person name="Dunand C."/>
            <person name="Henrissat B."/>
            <person name="Grigoriev I.V."/>
            <person name="Hibbett D."/>
            <person name="Nagy L.G."/>
            <person name="Martin F.M."/>
        </authorList>
    </citation>
    <scope>NUCLEOTIDE SEQUENCE</scope>
    <source>
        <strain evidence="1">P2</strain>
    </source>
</reference>
<organism evidence="1 2">
    <name type="scientific">Thelephora ganbajun</name>
    <name type="common">Ganba fungus</name>
    <dbReference type="NCBI Taxonomy" id="370292"/>
    <lineage>
        <taxon>Eukaryota</taxon>
        <taxon>Fungi</taxon>
        <taxon>Dikarya</taxon>
        <taxon>Basidiomycota</taxon>
        <taxon>Agaricomycotina</taxon>
        <taxon>Agaricomycetes</taxon>
        <taxon>Thelephorales</taxon>
        <taxon>Thelephoraceae</taxon>
        <taxon>Thelephora</taxon>
    </lineage>
</organism>
<keyword evidence="2" id="KW-1185">Reference proteome</keyword>
<evidence type="ECO:0000313" key="1">
    <source>
        <dbReference type="EMBL" id="KAF9645795.1"/>
    </source>
</evidence>
<gene>
    <name evidence="1" type="ORF">BDM02DRAFT_3148473</name>
</gene>
<proteinExistence type="predicted"/>
<evidence type="ECO:0000313" key="2">
    <source>
        <dbReference type="Proteomes" id="UP000886501"/>
    </source>
</evidence>
<dbReference type="Proteomes" id="UP000886501">
    <property type="component" value="Unassembled WGS sequence"/>
</dbReference>
<accession>A0ACB6Z8R4</accession>